<evidence type="ECO:0000313" key="1">
    <source>
        <dbReference type="EMBL" id="SVC28233.1"/>
    </source>
</evidence>
<dbReference type="AlphaFoldDB" id="A0A382KXH5"/>
<sequence>MYTTKEVQAGIKFLQNNNVSLDVDIDGDENTVGIYIDVNANKIWTDGSSIWSDAKVKKGVVTHSINLFVNKDKSEGEDAYWSGGLQGSIAYDGSGKDGTWYDGGSMSYEDKLAQGSALINP</sequence>
<dbReference type="EMBL" id="UINC01082976">
    <property type="protein sequence ID" value="SVC28233.1"/>
    <property type="molecule type" value="Genomic_DNA"/>
</dbReference>
<reference evidence="1" key="1">
    <citation type="submission" date="2018-05" db="EMBL/GenBank/DDBJ databases">
        <authorList>
            <person name="Lanie J.A."/>
            <person name="Ng W.-L."/>
            <person name="Kazmierczak K.M."/>
            <person name="Andrzejewski T.M."/>
            <person name="Davidsen T.M."/>
            <person name="Wayne K.J."/>
            <person name="Tettelin H."/>
            <person name="Glass J.I."/>
            <person name="Rusch D."/>
            <person name="Podicherti R."/>
            <person name="Tsui H.-C.T."/>
            <person name="Winkler M.E."/>
        </authorList>
    </citation>
    <scope>NUCLEOTIDE SEQUENCE</scope>
</reference>
<name>A0A382KXH5_9ZZZZ</name>
<accession>A0A382KXH5</accession>
<feature type="non-terminal residue" evidence="1">
    <location>
        <position position="121"/>
    </location>
</feature>
<gene>
    <name evidence="1" type="ORF">METZ01_LOCUS281087</name>
</gene>
<organism evidence="1">
    <name type="scientific">marine metagenome</name>
    <dbReference type="NCBI Taxonomy" id="408172"/>
    <lineage>
        <taxon>unclassified sequences</taxon>
        <taxon>metagenomes</taxon>
        <taxon>ecological metagenomes</taxon>
    </lineage>
</organism>
<protein>
    <submittedName>
        <fullName evidence="1">Uncharacterized protein</fullName>
    </submittedName>
</protein>
<proteinExistence type="predicted"/>